<feature type="transmembrane region" description="Helical" evidence="9">
    <location>
        <begin position="204"/>
        <end position="226"/>
    </location>
</feature>
<feature type="region of interest" description="Disordered" evidence="8">
    <location>
        <begin position="572"/>
        <end position="593"/>
    </location>
</feature>
<dbReference type="KEGG" id="tim:GMBLW1_13510"/>
<feature type="transmembrane region" description="Helical" evidence="9">
    <location>
        <begin position="232"/>
        <end position="251"/>
    </location>
</feature>
<feature type="transmembrane region" description="Helical" evidence="9">
    <location>
        <begin position="380"/>
        <end position="402"/>
    </location>
</feature>
<evidence type="ECO:0000256" key="2">
    <source>
        <dbReference type="ARBA" id="ARBA00022475"/>
    </source>
</evidence>
<keyword evidence="6 9" id="KW-0472">Membrane</keyword>
<keyword evidence="4 9" id="KW-0812">Transmembrane</keyword>
<keyword evidence="11" id="KW-1185">Reference proteome</keyword>
<feature type="transmembrane region" description="Helical" evidence="9">
    <location>
        <begin position="454"/>
        <end position="475"/>
    </location>
</feature>
<dbReference type="AlphaFoldDB" id="A0A6C2YN20"/>
<protein>
    <recommendedName>
        <fullName evidence="12">DUF2029 domain-containing protein</fullName>
    </recommendedName>
</protein>
<reference evidence="10" key="1">
    <citation type="submission" date="2019-04" db="EMBL/GenBank/DDBJ databases">
        <authorList>
            <consortium name="Science for Life Laboratories"/>
        </authorList>
    </citation>
    <scope>NUCLEOTIDE SEQUENCE</scope>
    <source>
        <strain evidence="10">MBLW1</strain>
    </source>
</reference>
<dbReference type="GO" id="GO:0005886">
    <property type="term" value="C:plasma membrane"/>
    <property type="evidence" value="ECO:0007669"/>
    <property type="project" value="UniProtKB-SubCell"/>
</dbReference>
<evidence type="ECO:0000256" key="6">
    <source>
        <dbReference type="ARBA" id="ARBA00023136"/>
    </source>
</evidence>
<feature type="transmembrane region" description="Helical" evidence="9">
    <location>
        <begin position="6"/>
        <end position="30"/>
    </location>
</feature>
<evidence type="ECO:0000256" key="3">
    <source>
        <dbReference type="ARBA" id="ARBA00022679"/>
    </source>
</evidence>
<evidence type="ECO:0000313" key="11">
    <source>
        <dbReference type="Proteomes" id="UP000464378"/>
    </source>
</evidence>
<evidence type="ECO:0000256" key="1">
    <source>
        <dbReference type="ARBA" id="ARBA00004651"/>
    </source>
</evidence>
<comment type="similarity">
    <text evidence="7">Belongs to the glycosyltransferase 87 family.</text>
</comment>
<feature type="transmembrane region" description="Helical" evidence="9">
    <location>
        <begin position="258"/>
        <end position="275"/>
    </location>
</feature>
<sequence length="593" mass="66455">MNPNLIWLAGYVLHPITRAVAAWLLVVAVATGQWVHARYQAFEDWRSPDDPERRVDGNHGHTTIDFGGQWLMGRMLTSGNIERLYHRDIQWLVLSRAMPRSQESPTAVDHDVELLMQACIGQDDPERPAIVAGTLAVLAGSPIAPVTIGLGLPPITKAVSKSLTLASVDRLQHPPLPFNRGGPLYPPLQAFLMAPLAQSDHPQWAYFTLQWCILGFGLLAGLGISVLSRGQIWWSVATLLILVFPGFRGSLQLGQNPALSLLLLVWGWVFLTRGRPIVGGIVWGCLAFKPVWAVSFLLMPLLLRQWKFLAAMCVTGGSLVLLTLPVTGIGVWKEWLAVGSLASSLYDVDYNWVHLSRDLFGIPRRFLLDWEIPRDDRNTWVANVASWGLWLLIFDATIRIYLPGCRFRQSGGYASDSRFAHRSHTLPLIGPLPAFLAFACWLLCYHFMYYDALLSLFGFVLLLANWKSWLVPVRLRFDSPTANSPHILLNSWVVTILGLMILLECLLYGLKAEATLLAHHFDRIQTLPDGSTKLWTPTLHIGTDYLYPWETIGVLLMWGWCAVRLLTGDSDADRKNRSDCQIESSEKSRESGR</sequence>
<feature type="transmembrane region" description="Helical" evidence="9">
    <location>
        <begin position="309"/>
        <end position="332"/>
    </location>
</feature>
<evidence type="ECO:0000313" key="10">
    <source>
        <dbReference type="EMBL" id="VIP02609.1"/>
    </source>
</evidence>
<feature type="transmembrane region" description="Helical" evidence="9">
    <location>
        <begin position="487"/>
        <end position="510"/>
    </location>
</feature>
<dbReference type="InterPro" id="IPR018584">
    <property type="entry name" value="GT87"/>
</dbReference>
<evidence type="ECO:0008006" key="12">
    <source>
        <dbReference type="Google" id="ProtNLM"/>
    </source>
</evidence>
<dbReference type="EMBL" id="LR593887">
    <property type="protein sequence ID" value="VTS01915.1"/>
    <property type="molecule type" value="Genomic_DNA"/>
</dbReference>
<comment type="subcellular location">
    <subcellularLocation>
        <location evidence="1">Cell membrane</location>
        <topology evidence="1">Multi-pass membrane protein</topology>
    </subcellularLocation>
</comment>
<evidence type="ECO:0000256" key="8">
    <source>
        <dbReference type="SAM" id="MobiDB-lite"/>
    </source>
</evidence>
<feature type="transmembrane region" description="Helical" evidence="9">
    <location>
        <begin position="281"/>
        <end position="302"/>
    </location>
</feature>
<proteinExistence type="inferred from homology"/>
<evidence type="ECO:0000256" key="7">
    <source>
        <dbReference type="ARBA" id="ARBA00024033"/>
    </source>
</evidence>
<dbReference type="EMBL" id="LR586016">
    <property type="protein sequence ID" value="VIP02609.1"/>
    <property type="molecule type" value="Genomic_DNA"/>
</dbReference>
<dbReference type="RefSeq" id="WP_162657769.1">
    <property type="nucleotide sequence ID" value="NZ_LR593887.1"/>
</dbReference>
<dbReference type="GO" id="GO:0016758">
    <property type="term" value="F:hexosyltransferase activity"/>
    <property type="evidence" value="ECO:0007669"/>
    <property type="project" value="InterPro"/>
</dbReference>
<evidence type="ECO:0000256" key="4">
    <source>
        <dbReference type="ARBA" id="ARBA00022692"/>
    </source>
</evidence>
<gene>
    <name evidence="10" type="ORF">GMBLW1_13510</name>
</gene>
<keyword evidence="2" id="KW-1003">Cell membrane</keyword>
<dbReference type="InParanoid" id="A0A6C2YN20"/>
<evidence type="ECO:0000256" key="9">
    <source>
        <dbReference type="SAM" id="Phobius"/>
    </source>
</evidence>
<keyword evidence="5 9" id="KW-1133">Transmembrane helix</keyword>
<dbReference type="Pfam" id="PF09594">
    <property type="entry name" value="GT87"/>
    <property type="match status" value="1"/>
</dbReference>
<feature type="transmembrane region" description="Helical" evidence="9">
    <location>
        <begin position="428"/>
        <end position="448"/>
    </location>
</feature>
<keyword evidence="3" id="KW-0808">Transferase</keyword>
<name>A0A6C2YN20_9BACT</name>
<organism evidence="10">
    <name type="scientific">Tuwongella immobilis</name>
    <dbReference type="NCBI Taxonomy" id="692036"/>
    <lineage>
        <taxon>Bacteria</taxon>
        <taxon>Pseudomonadati</taxon>
        <taxon>Planctomycetota</taxon>
        <taxon>Planctomycetia</taxon>
        <taxon>Gemmatales</taxon>
        <taxon>Gemmataceae</taxon>
        <taxon>Tuwongella</taxon>
    </lineage>
</organism>
<dbReference type="Proteomes" id="UP000464378">
    <property type="component" value="Chromosome"/>
</dbReference>
<accession>A0A6C2YN20</accession>
<evidence type="ECO:0000256" key="5">
    <source>
        <dbReference type="ARBA" id="ARBA00022989"/>
    </source>
</evidence>